<protein>
    <submittedName>
        <fullName evidence="3">RAS protein</fullName>
    </submittedName>
</protein>
<keyword evidence="1" id="KW-0808">Transferase</keyword>
<keyword evidence="2" id="KW-0472">Membrane</keyword>
<keyword evidence="2" id="KW-1133">Transmembrane helix</keyword>
<dbReference type="Proteomes" id="UP000649617">
    <property type="component" value="Unassembled WGS sequence"/>
</dbReference>
<sequence>VASMSCCEGILLPTKPSERVEVIRPEGATNNGVPKEMDMYYFEAMFGYAPLIFATYPAVALRMPSYDEKQLKVSLAKALKAVPTAAGRFRDNGAKLVLNGAGVPFKVAASSEPSAPEIIEERSLLTFADFYRPAAVRHGRAPLMSIKLTTYKDGSAVLCMCRSHMLFDGTSVWLFLNYWASLGKGEANGTAPYWQRDKVQALMPDLDTTQELAEAVIGKKIKTSLLVPVMMVVMDTLTPIADTLFLHAGVGAQRQRVFLSDQE</sequence>
<dbReference type="Gene3D" id="3.30.559.10">
    <property type="entry name" value="Chloramphenicol acetyltransferase-like domain"/>
    <property type="match status" value="1"/>
</dbReference>
<comment type="caution">
    <text evidence="3">The sequence shown here is derived from an EMBL/GenBank/DDBJ whole genome shotgun (WGS) entry which is preliminary data.</text>
</comment>
<name>A0A812IQ09_SYMPI</name>
<feature type="transmembrane region" description="Helical" evidence="2">
    <location>
        <begin position="40"/>
        <end position="61"/>
    </location>
</feature>
<evidence type="ECO:0000256" key="2">
    <source>
        <dbReference type="SAM" id="Phobius"/>
    </source>
</evidence>
<accession>A0A812IQ09</accession>
<evidence type="ECO:0000256" key="1">
    <source>
        <dbReference type="ARBA" id="ARBA00022679"/>
    </source>
</evidence>
<dbReference type="InterPro" id="IPR023213">
    <property type="entry name" value="CAT-like_dom_sf"/>
</dbReference>
<feature type="non-terminal residue" evidence="3">
    <location>
        <position position="263"/>
    </location>
</feature>
<reference evidence="3" key="1">
    <citation type="submission" date="2021-02" db="EMBL/GenBank/DDBJ databases">
        <authorList>
            <person name="Dougan E. K."/>
            <person name="Rhodes N."/>
            <person name="Thang M."/>
            <person name="Chan C."/>
        </authorList>
    </citation>
    <scope>NUCLEOTIDE SEQUENCE</scope>
</reference>
<keyword evidence="4" id="KW-1185">Reference proteome</keyword>
<gene>
    <name evidence="3" type="primary">RAS</name>
    <name evidence="3" type="ORF">SPIL2461_LOCUS311</name>
</gene>
<dbReference type="InterPro" id="IPR050317">
    <property type="entry name" value="Plant_Fungal_Acyltransferase"/>
</dbReference>
<evidence type="ECO:0000313" key="3">
    <source>
        <dbReference type="EMBL" id="CAE7154878.1"/>
    </source>
</evidence>
<dbReference type="Pfam" id="PF02458">
    <property type="entry name" value="Transferase"/>
    <property type="match status" value="1"/>
</dbReference>
<dbReference type="OrthoDB" id="432281at2759"/>
<organism evidence="3 4">
    <name type="scientific">Symbiodinium pilosum</name>
    <name type="common">Dinoflagellate</name>
    <dbReference type="NCBI Taxonomy" id="2952"/>
    <lineage>
        <taxon>Eukaryota</taxon>
        <taxon>Sar</taxon>
        <taxon>Alveolata</taxon>
        <taxon>Dinophyceae</taxon>
        <taxon>Suessiales</taxon>
        <taxon>Symbiodiniaceae</taxon>
        <taxon>Symbiodinium</taxon>
    </lineage>
</organism>
<dbReference type="EMBL" id="CAJNIZ010000160">
    <property type="protein sequence ID" value="CAE7154878.1"/>
    <property type="molecule type" value="Genomic_DNA"/>
</dbReference>
<feature type="non-terminal residue" evidence="3">
    <location>
        <position position="1"/>
    </location>
</feature>
<dbReference type="AlphaFoldDB" id="A0A812IQ09"/>
<dbReference type="PANTHER" id="PTHR31642:SF310">
    <property type="entry name" value="FATTY ALCOHOL:CAFFEOYL-COA ACYLTRANSFERASE"/>
    <property type="match status" value="1"/>
</dbReference>
<proteinExistence type="predicted"/>
<dbReference type="SUPFAM" id="SSF52777">
    <property type="entry name" value="CoA-dependent acyltransferases"/>
    <property type="match status" value="1"/>
</dbReference>
<evidence type="ECO:0000313" key="4">
    <source>
        <dbReference type="Proteomes" id="UP000649617"/>
    </source>
</evidence>
<dbReference type="GO" id="GO:0016747">
    <property type="term" value="F:acyltransferase activity, transferring groups other than amino-acyl groups"/>
    <property type="evidence" value="ECO:0007669"/>
    <property type="project" value="TreeGrafter"/>
</dbReference>
<dbReference type="PANTHER" id="PTHR31642">
    <property type="entry name" value="TRICHOTHECENE 3-O-ACETYLTRANSFERASE"/>
    <property type="match status" value="1"/>
</dbReference>
<keyword evidence="2" id="KW-0812">Transmembrane</keyword>